<sequence length="162" mass="18869">MATEGFIYSVDDVHKLSSIVHDHFDSSSSPLKYKITDCGKRSIPQNSTFHGWCGETADYLKKHMPKFIWCGKQFKDMSKSESLEAVKELLKHTHLGYEQKTRHDVVTGEIKIIEELRHTSRLDKGEMFHFMTKCEQMLLGWGVPITIPIASEYRQIMERQYQ</sequence>
<dbReference type="RefSeq" id="YP_010649717.1">
    <property type="nucleotide sequence ID" value="NC_070772.1"/>
</dbReference>
<organism evidence="1 2">
    <name type="scientific">Vibrio phage Seahorse</name>
    <dbReference type="NCBI Taxonomy" id="2662136"/>
    <lineage>
        <taxon>Viruses</taxon>
        <taxon>Duplodnaviria</taxon>
        <taxon>Heunggongvirae</taxon>
        <taxon>Uroviricota</taxon>
        <taxon>Caudoviricetes</taxon>
        <taxon>Seahorsevirus</taxon>
        <taxon>Seahorsevirus seahorse</taxon>
    </lineage>
</organism>
<dbReference type="Gene3D" id="1.10.3790.10">
    <property type="entry name" value="NinB"/>
    <property type="match status" value="1"/>
</dbReference>
<dbReference type="EMBL" id="MN512538">
    <property type="protein sequence ID" value="QGF21007.1"/>
    <property type="molecule type" value="Genomic_DNA"/>
</dbReference>
<dbReference type="GeneID" id="77925277"/>
<reference evidence="1 2" key="1">
    <citation type="journal article" date="2020" name="Sci. Rep.">
        <title>A novel vibriophage exhibits inhibitory activity against host protein synthesis machinery.</title>
        <authorList>
            <person name="Thammatinna K."/>
            <person name="Egan M.E."/>
            <person name="Htoo H.H."/>
            <person name="Khanna K."/>
            <person name="Sugie J."/>
            <person name="Nideffer J.F."/>
            <person name="Villa E."/>
            <person name="Tassanakajon A."/>
            <person name="Pogliano J."/>
            <person name="Nonejuie P."/>
            <person name="Chaikeeratisak V."/>
        </authorList>
    </citation>
    <scope>NUCLEOTIDE SEQUENCE [LARGE SCALE GENOMIC DNA]</scope>
</reference>
<proteinExistence type="predicted"/>
<dbReference type="InterPro" id="IPR036619">
    <property type="entry name" value="NinB_sf"/>
</dbReference>
<keyword evidence="2" id="KW-1185">Reference proteome</keyword>
<dbReference type="KEGG" id="vg:77925277"/>
<protein>
    <submittedName>
        <fullName evidence="1">NinB protein</fullName>
    </submittedName>
</protein>
<evidence type="ECO:0000313" key="1">
    <source>
        <dbReference type="EMBL" id="QGF21007.1"/>
    </source>
</evidence>
<evidence type="ECO:0000313" key="2">
    <source>
        <dbReference type="Proteomes" id="UP000500903"/>
    </source>
</evidence>
<dbReference type="Proteomes" id="UP000500903">
    <property type="component" value="Segment"/>
</dbReference>
<name>A0A6B7SEZ8_9CAUD</name>
<accession>A0A6B7SEZ8</accession>